<keyword evidence="2" id="KW-1185">Reference proteome</keyword>
<dbReference type="EMBL" id="QGGP01000002">
    <property type="protein sequence ID" value="PWK20028.1"/>
    <property type="molecule type" value="Genomic_DNA"/>
</dbReference>
<sequence>MVLAFTGCKTISVQDNQYQTAKEQIVLGSIGQDANYLLEQHYSSSAIPNYITPIKVQATAVPFNKSSYKSFQQAQPFQTTKVQIKYVDSLELKPSFINLEIVDQVGLITLLNDKTNADIKEYLVNQTESHIVTYISMAFPENILKDLQDAEEVFIEPSGKKSIALHLYKEKELIKIVNFFEGVVFAYKTASCCWKENDKYQLEIVDLVDANDNCPNKSYLSAQNAKKEINYYKF</sequence>
<evidence type="ECO:0000313" key="1">
    <source>
        <dbReference type="EMBL" id="PWK20028.1"/>
    </source>
</evidence>
<comment type="caution">
    <text evidence="1">The sequence shown here is derived from an EMBL/GenBank/DDBJ whole genome shotgun (WGS) entry which is preliminary data.</text>
</comment>
<dbReference type="OrthoDB" id="1186960at2"/>
<dbReference type="AlphaFoldDB" id="A0A316DRC5"/>
<proteinExistence type="predicted"/>
<gene>
    <name evidence="1" type="ORF">LX78_01379</name>
</gene>
<reference evidence="1 2" key="1">
    <citation type="submission" date="2018-05" db="EMBL/GenBank/DDBJ databases">
        <title>Genomic Encyclopedia of Archaeal and Bacterial Type Strains, Phase II (KMG-II): from individual species to whole genera.</title>
        <authorList>
            <person name="Goeker M."/>
        </authorList>
    </citation>
    <scope>NUCLEOTIDE SEQUENCE [LARGE SCALE GENOMIC DNA]</scope>
    <source>
        <strain evidence="1 2">DSM 22637</strain>
    </source>
</reference>
<dbReference type="Proteomes" id="UP000245430">
    <property type="component" value="Unassembled WGS sequence"/>
</dbReference>
<protein>
    <submittedName>
        <fullName evidence="1">Uncharacterized protein</fullName>
    </submittedName>
</protein>
<dbReference type="RefSeq" id="WP_109681885.1">
    <property type="nucleotide sequence ID" value="NZ_QGGP01000002.1"/>
</dbReference>
<organism evidence="1 2">
    <name type="scientific">Xanthomarina spongicola</name>
    <dbReference type="NCBI Taxonomy" id="570520"/>
    <lineage>
        <taxon>Bacteria</taxon>
        <taxon>Pseudomonadati</taxon>
        <taxon>Bacteroidota</taxon>
        <taxon>Flavobacteriia</taxon>
        <taxon>Flavobacteriales</taxon>
        <taxon>Flavobacteriaceae</taxon>
        <taxon>Xanthomarina</taxon>
    </lineage>
</organism>
<accession>A0A316DRC5</accession>
<name>A0A316DRC5_9FLAO</name>
<evidence type="ECO:0000313" key="2">
    <source>
        <dbReference type="Proteomes" id="UP000245430"/>
    </source>
</evidence>